<dbReference type="CDD" id="cd00198">
    <property type="entry name" value="vWFA"/>
    <property type="match status" value="1"/>
</dbReference>
<evidence type="ECO:0000313" key="3">
    <source>
        <dbReference type="EMBL" id="CAA6814059.1"/>
    </source>
</evidence>
<dbReference type="Pfam" id="PF13203">
    <property type="entry name" value="DUF2201_N"/>
    <property type="match status" value="1"/>
</dbReference>
<reference evidence="3" key="1">
    <citation type="submission" date="2020-01" db="EMBL/GenBank/DDBJ databases">
        <authorList>
            <person name="Meier V. D."/>
            <person name="Meier V D."/>
        </authorList>
    </citation>
    <scope>NUCLEOTIDE SEQUENCE</scope>
    <source>
        <strain evidence="3">HLG_WM_MAG_08</strain>
    </source>
</reference>
<dbReference type="InterPro" id="IPR018698">
    <property type="entry name" value="VWA-like_dom"/>
</dbReference>
<dbReference type="InterPro" id="IPR025154">
    <property type="entry name" value="Put_metallopeptidase_dom"/>
</dbReference>
<dbReference type="Pfam" id="PF09967">
    <property type="entry name" value="DUF2201"/>
    <property type="match status" value="1"/>
</dbReference>
<evidence type="ECO:0008006" key="4">
    <source>
        <dbReference type="Google" id="ProtNLM"/>
    </source>
</evidence>
<dbReference type="PANTHER" id="PTHR38730">
    <property type="entry name" value="SLL7028 PROTEIN"/>
    <property type="match status" value="1"/>
</dbReference>
<evidence type="ECO:0000259" key="2">
    <source>
        <dbReference type="Pfam" id="PF13203"/>
    </source>
</evidence>
<proteinExistence type="predicted"/>
<accession>A0A6S6TBX5</accession>
<dbReference type="EMBL" id="CACVAV010000228">
    <property type="protein sequence ID" value="CAA6814059.1"/>
    <property type="molecule type" value="Genomic_DNA"/>
</dbReference>
<dbReference type="AlphaFoldDB" id="A0A6S6TBX5"/>
<evidence type="ECO:0000259" key="1">
    <source>
        <dbReference type="Pfam" id="PF09967"/>
    </source>
</evidence>
<sequence>MSSTLEQVIYDANHQLQEHPLFGVLSELVYVHCNSKLPPETWAQLHESRFQAALHVNHKKKLSVDEWVYILALGHLHVAMEHLLVNPKTESHKLHACYHAAHHFVQQMNIGKRPANMLDSDGIGGKLASWINDSRPHYMPYEKQERWQAVFDRALNAAAQAALAQIAYHSDKRSPVSINLRDANLWIINSFPLLSALASSFILIENADICKQMHIDIAAIHPVLKEVYIHPRWHFSKPQMIFILLHEYLHIGLRHDIREQGRDPYYWNVACDYVINGWLMEMAIGEMPVVGMLYDPKQAGRSAEEIYDDILQNVNWQRRLKREKTPRGDGRPDIISDKPPAWWISGDGVSLDEFYRYSIVEGLEYAEKRGRGDFPAGLVEEIRAISQPPIPWDVQLTEWLDQYFPPLEKRRSYARASRRQSSTPDIPRPSWSYNLDSGKERTFGVLLDTSGSMSRSELAKALGAIAAYAQSREVRFIRLVYCDAIPYDAGYVEVEALLHQVEVKGRGGTVLQPAINLLEKAKDFPARGPLLIISDGYFEAIRVRMEHAYLLSQGCRLAFKTPAPVFYFD</sequence>
<feature type="domain" description="VWA-like" evidence="1">
    <location>
        <begin position="445"/>
        <end position="520"/>
    </location>
</feature>
<dbReference type="PANTHER" id="PTHR38730:SF1">
    <property type="entry name" value="SLL7028 PROTEIN"/>
    <property type="match status" value="1"/>
</dbReference>
<gene>
    <name evidence="3" type="ORF">HELGO_WM42695</name>
</gene>
<protein>
    <recommendedName>
        <fullName evidence="4">Metallopeptidase domain-containing protein</fullName>
    </recommendedName>
</protein>
<organism evidence="3">
    <name type="scientific">uncultured Thiotrichaceae bacterium</name>
    <dbReference type="NCBI Taxonomy" id="298394"/>
    <lineage>
        <taxon>Bacteria</taxon>
        <taxon>Pseudomonadati</taxon>
        <taxon>Pseudomonadota</taxon>
        <taxon>Gammaproteobacteria</taxon>
        <taxon>Thiotrichales</taxon>
        <taxon>Thiotrichaceae</taxon>
        <taxon>environmental samples</taxon>
    </lineage>
</organism>
<name>A0A6S6TBX5_9GAMM</name>
<feature type="domain" description="Putative metallopeptidase" evidence="2">
    <location>
        <begin position="183"/>
        <end position="420"/>
    </location>
</feature>